<dbReference type="Gene3D" id="3.65.10.20">
    <property type="entry name" value="RNA 3'-terminal phosphate cyclase domain"/>
    <property type="match status" value="1"/>
</dbReference>
<dbReference type="Pfam" id="PF01137">
    <property type="entry name" value="RTC"/>
    <property type="match status" value="1"/>
</dbReference>
<dbReference type="EMBL" id="UZAM01019897">
    <property type="protein sequence ID" value="VDP53563.1"/>
    <property type="molecule type" value="Genomic_DNA"/>
</dbReference>
<dbReference type="GO" id="GO:0000479">
    <property type="term" value="P:endonucleolytic cleavage of tricistronic rRNA transcript (SSU-rRNA, 5.8S rRNA, LSU-rRNA)"/>
    <property type="evidence" value="ECO:0007669"/>
    <property type="project" value="TreeGrafter"/>
</dbReference>
<evidence type="ECO:0000313" key="3">
    <source>
        <dbReference type="Proteomes" id="UP000270296"/>
    </source>
</evidence>
<proteinExistence type="predicted"/>
<dbReference type="OrthoDB" id="1911237at2759"/>
<accession>A0A183JAY8</accession>
<dbReference type="InterPro" id="IPR023797">
    <property type="entry name" value="RNA3'_phos_cyclase_dom"/>
</dbReference>
<name>A0A183JAY8_9BILA</name>
<keyword evidence="3" id="KW-1185">Reference proteome</keyword>
<dbReference type="InterPro" id="IPR037136">
    <property type="entry name" value="RNA3'_phos_cyclase_dom_sf"/>
</dbReference>
<dbReference type="WBParaSite" id="SBAD_0001345201-mRNA-1">
    <property type="protein sequence ID" value="SBAD_0001345201-mRNA-1"/>
    <property type="gene ID" value="SBAD_0001345201"/>
</dbReference>
<dbReference type="Proteomes" id="UP000270296">
    <property type="component" value="Unassembled WGS sequence"/>
</dbReference>
<dbReference type="InterPro" id="IPR000228">
    <property type="entry name" value="RNA3'_term_phos_cyc"/>
</dbReference>
<dbReference type="PANTHER" id="PTHR11096:SF1">
    <property type="entry name" value="RNA 3'-TERMINAL PHOSPHATE CYCLASE-LIKE PROTEIN"/>
    <property type="match status" value="1"/>
</dbReference>
<evidence type="ECO:0000313" key="2">
    <source>
        <dbReference type="EMBL" id="VDP53563.1"/>
    </source>
</evidence>
<dbReference type="GO" id="GO:0004521">
    <property type="term" value="F:RNA endonuclease activity"/>
    <property type="evidence" value="ECO:0007669"/>
    <property type="project" value="TreeGrafter"/>
</dbReference>
<dbReference type="SUPFAM" id="SSF55205">
    <property type="entry name" value="EPT/RTPC-like"/>
    <property type="match status" value="1"/>
</dbReference>
<sequence>MLHGGRFELDCGNDRGLGYYLEMLCYLSLFCKTSLNVTLHGVTNSDLDPSVDVIKAAWFPVMKRFIVDSEGLDLKVRGNVFTQAVEVTVLSITRFPSGLIAKGVEQQSFVTIVFAPLQP</sequence>
<dbReference type="AlphaFoldDB" id="A0A183JAY8"/>
<organism evidence="4">
    <name type="scientific">Soboliphyme baturini</name>
    <dbReference type="NCBI Taxonomy" id="241478"/>
    <lineage>
        <taxon>Eukaryota</taxon>
        <taxon>Metazoa</taxon>
        <taxon>Ecdysozoa</taxon>
        <taxon>Nematoda</taxon>
        <taxon>Enoplea</taxon>
        <taxon>Dorylaimia</taxon>
        <taxon>Dioctophymatida</taxon>
        <taxon>Dioctophymatoidea</taxon>
        <taxon>Soboliphymatidae</taxon>
        <taxon>Soboliphyme</taxon>
    </lineage>
</organism>
<evidence type="ECO:0000259" key="1">
    <source>
        <dbReference type="Pfam" id="PF01137"/>
    </source>
</evidence>
<reference evidence="2 3" key="2">
    <citation type="submission" date="2018-11" db="EMBL/GenBank/DDBJ databases">
        <authorList>
            <consortium name="Pathogen Informatics"/>
        </authorList>
    </citation>
    <scope>NUCLEOTIDE SEQUENCE [LARGE SCALE GENOMIC DNA]</scope>
</reference>
<dbReference type="InterPro" id="IPR013792">
    <property type="entry name" value="RNA3'P_cycl/enolpyr_Trfase_a/b"/>
</dbReference>
<reference evidence="4" key="1">
    <citation type="submission" date="2016-06" db="UniProtKB">
        <authorList>
            <consortium name="WormBaseParasite"/>
        </authorList>
    </citation>
    <scope>IDENTIFICATION</scope>
</reference>
<gene>
    <name evidence="2" type="ORF">SBAD_LOCUS13036</name>
</gene>
<dbReference type="GO" id="GO:0005730">
    <property type="term" value="C:nucleolus"/>
    <property type="evidence" value="ECO:0007669"/>
    <property type="project" value="TreeGrafter"/>
</dbReference>
<evidence type="ECO:0000313" key="4">
    <source>
        <dbReference type="WBParaSite" id="SBAD_0001345201-mRNA-1"/>
    </source>
</evidence>
<feature type="domain" description="RNA 3'-terminal phosphate cyclase" evidence="1">
    <location>
        <begin position="3"/>
        <end position="78"/>
    </location>
</feature>
<protein>
    <submittedName>
        <fullName evidence="4">RTC domain-containing protein</fullName>
    </submittedName>
</protein>
<dbReference type="PANTHER" id="PTHR11096">
    <property type="entry name" value="RNA 3' TERMINAL PHOSPHATE CYCLASE"/>
    <property type="match status" value="1"/>
</dbReference>